<organism evidence="5 6">
    <name type="scientific">Mesorhizobium plurifarium</name>
    <dbReference type="NCBI Taxonomy" id="69974"/>
    <lineage>
        <taxon>Bacteria</taxon>
        <taxon>Pseudomonadati</taxon>
        <taxon>Pseudomonadota</taxon>
        <taxon>Alphaproteobacteria</taxon>
        <taxon>Hyphomicrobiales</taxon>
        <taxon>Phyllobacteriaceae</taxon>
        <taxon>Mesorhizobium</taxon>
    </lineage>
</organism>
<dbReference type="PANTHER" id="PTHR30146">
    <property type="entry name" value="LACI-RELATED TRANSCRIPTIONAL REPRESSOR"/>
    <property type="match status" value="1"/>
</dbReference>
<name>A0A090DWR7_MESPL</name>
<dbReference type="PRINTS" id="PR00036">
    <property type="entry name" value="HTHLACI"/>
</dbReference>
<dbReference type="Pfam" id="PF13377">
    <property type="entry name" value="Peripla_BP_3"/>
    <property type="match status" value="1"/>
</dbReference>
<evidence type="ECO:0000256" key="3">
    <source>
        <dbReference type="ARBA" id="ARBA00023163"/>
    </source>
</evidence>
<dbReference type="AlphaFoldDB" id="A0A090DWR7"/>
<dbReference type="EMBL" id="CCMZ01000023">
    <property type="protein sequence ID" value="CDX19217.1"/>
    <property type="molecule type" value="Genomic_DNA"/>
</dbReference>
<dbReference type="PANTHER" id="PTHR30146:SF109">
    <property type="entry name" value="HTH-TYPE TRANSCRIPTIONAL REGULATOR GALS"/>
    <property type="match status" value="1"/>
</dbReference>
<accession>A0A090DWR7</accession>
<dbReference type="GO" id="GO:0003700">
    <property type="term" value="F:DNA-binding transcription factor activity"/>
    <property type="evidence" value="ECO:0007669"/>
    <property type="project" value="TreeGrafter"/>
</dbReference>
<dbReference type="CDD" id="cd01392">
    <property type="entry name" value="HTH_LacI"/>
    <property type="match status" value="1"/>
</dbReference>
<protein>
    <submittedName>
        <fullName evidence="5">DNA-binding transcriptional repressor of ribose metabolism</fullName>
    </submittedName>
</protein>
<keyword evidence="1" id="KW-0805">Transcription regulation</keyword>
<dbReference type="InterPro" id="IPR046335">
    <property type="entry name" value="LacI/GalR-like_sensor"/>
</dbReference>
<sequence>MATIKDVARKAEVSTATVSAVINDSAYVSPELRARVLAAVRDLNYAPSLAARNLKRGRSQLIALVVADLANPFFSRVVWAAEAAVAAWGYSLLIFNSDEKPEVERRILARVRTLSCDGVILVPVGDSTEHLQNDPDGKPIPTVLFGRTVADDRSDTVTIDNISAGRQATEYLLDLGHTRLGTITGPLHVTTGRGRLDGMLAAMRSRGLTLESRYIRSGEFREDAAYSVARSLLEQPERPTALYVASGLMALGVMRAVADLGLRCPGDISIASTDTIPGIGGLRPRLTRTEHPLVDMTNEAVRLLVDQIRRGGPAERRNVVFQPSLVVGDSCAPVAAQSAPSPSSSGPGQ</sequence>
<dbReference type="Pfam" id="PF00356">
    <property type="entry name" value="LacI"/>
    <property type="match status" value="1"/>
</dbReference>
<evidence type="ECO:0000256" key="1">
    <source>
        <dbReference type="ARBA" id="ARBA00023015"/>
    </source>
</evidence>
<feature type="domain" description="HTH lacI-type" evidence="4">
    <location>
        <begin position="2"/>
        <end position="56"/>
    </location>
</feature>
<dbReference type="Gene3D" id="3.40.50.2300">
    <property type="match status" value="2"/>
</dbReference>
<evidence type="ECO:0000313" key="5">
    <source>
        <dbReference type="EMBL" id="CDX19217.1"/>
    </source>
</evidence>
<dbReference type="SUPFAM" id="SSF53822">
    <property type="entry name" value="Periplasmic binding protein-like I"/>
    <property type="match status" value="1"/>
</dbReference>
<keyword evidence="2 5" id="KW-0238">DNA-binding</keyword>
<evidence type="ECO:0000313" key="6">
    <source>
        <dbReference type="Proteomes" id="UP000045285"/>
    </source>
</evidence>
<dbReference type="Proteomes" id="UP000045285">
    <property type="component" value="Unassembled WGS sequence"/>
</dbReference>
<dbReference type="SUPFAM" id="SSF47413">
    <property type="entry name" value="lambda repressor-like DNA-binding domains"/>
    <property type="match status" value="1"/>
</dbReference>
<reference evidence="6" key="1">
    <citation type="submission" date="2014-08" db="EMBL/GenBank/DDBJ databases">
        <authorList>
            <person name="Moulin L."/>
        </authorList>
    </citation>
    <scope>NUCLEOTIDE SEQUENCE [LARGE SCALE GENOMIC DNA]</scope>
</reference>
<dbReference type="InterPro" id="IPR000843">
    <property type="entry name" value="HTH_LacI"/>
</dbReference>
<dbReference type="SMART" id="SM00354">
    <property type="entry name" value="HTH_LACI"/>
    <property type="match status" value="1"/>
</dbReference>
<dbReference type="InterPro" id="IPR010982">
    <property type="entry name" value="Lambda_DNA-bd_dom_sf"/>
</dbReference>
<gene>
    <name evidence="5" type="primary">rbsR</name>
    <name evidence="5" type="ORF">MPL3356_30068</name>
</gene>
<dbReference type="CDD" id="cd06267">
    <property type="entry name" value="PBP1_LacI_sugar_binding-like"/>
    <property type="match status" value="1"/>
</dbReference>
<proteinExistence type="predicted"/>
<dbReference type="PROSITE" id="PS00356">
    <property type="entry name" value="HTH_LACI_1"/>
    <property type="match status" value="1"/>
</dbReference>
<dbReference type="Gene3D" id="1.10.260.40">
    <property type="entry name" value="lambda repressor-like DNA-binding domains"/>
    <property type="match status" value="1"/>
</dbReference>
<evidence type="ECO:0000256" key="2">
    <source>
        <dbReference type="ARBA" id="ARBA00023125"/>
    </source>
</evidence>
<keyword evidence="3" id="KW-0804">Transcription</keyword>
<dbReference type="PROSITE" id="PS50932">
    <property type="entry name" value="HTH_LACI_2"/>
    <property type="match status" value="1"/>
</dbReference>
<keyword evidence="6" id="KW-1185">Reference proteome</keyword>
<evidence type="ECO:0000259" key="4">
    <source>
        <dbReference type="PROSITE" id="PS50932"/>
    </source>
</evidence>
<dbReference type="InterPro" id="IPR028082">
    <property type="entry name" value="Peripla_BP_I"/>
</dbReference>
<dbReference type="GO" id="GO:0000976">
    <property type="term" value="F:transcription cis-regulatory region binding"/>
    <property type="evidence" value="ECO:0007669"/>
    <property type="project" value="TreeGrafter"/>
</dbReference>